<keyword evidence="5" id="KW-1185">Reference proteome</keyword>
<protein>
    <submittedName>
        <fullName evidence="4">S-adenosyl-L-methionine-dependent methyltransferase</fullName>
    </submittedName>
</protein>
<dbReference type="AlphaFoldDB" id="A0A6A5ZVH4"/>
<evidence type="ECO:0000259" key="3">
    <source>
        <dbReference type="Pfam" id="PF13649"/>
    </source>
</evidence>
<dbReference type="PANTHER" id="PTHR43861:SF1">
    <property type="entry name" value="TRANS-ACONITATE 2-METHYLTRANSFERASE"/>
    <property type="match status" value="1"/>
</dbReference>
<feature type="domain" description="Methyltransferase" evidence="3">
    <location>
        <begin position="50"/>
        <end position="150"/>
    </location>
</feature>
<dbReference type="Pfam" id="PF13649">
    <property type="entry name" value="Methyltransf_25"/>
    <property type="match status" value="1"/>
</dbReference>
<dbReference type="SUPFAM" id="SSF53335">
    <property type="entry name" value="S-adenosyl-L-methionine-dependent methyltransferases"/>
    <property type="match status" value="1"/>
</dbReference>
<name>A0A6A5ZVH4_9PLEO</name>
<keyword evidence="1 4" id="KW-0489">Methyltransferase</keyword>
<dbReference type="GO" id="GO:0032259">
    <property type="term" value="P:methylation"/>
    <property type="evidence" value="ECO:0007669"/>
    <property type="project" value="UniProtKB-KW"/>
</dbReference>
<evidence type="ECO:0000256" key="2">
    <source>
        <dbReference type="ARBA" id="ARBA00022679"/>
    </source>
</evidence>
<dbReference type="GO" id="GO:0008168">
    <property type="term" value="F:methyltransferase activity"/>
    <property type="evidence" value="ECO:0007669"/>
    <property type="project" value="UniProtKB-KW"/>
</dbReference>
<dbReference type="CDD" id="cd02440">
    <property type="entry name" value="AdoMet_MTases"/>
    <property type="match status" value="1"/>
</dbReference>
<gene>
    <name evidence="4" type="ORF">BDV96DRAFT_561584</name>
</gene>
<evidence type="ECO:0000313" key="5">
    <source>
        <dbReference type="Proteomes" id="UP000799770"/>
    </source>
</evidence>
<dbReference type="Proteomes" id="UP000799770">
    <property type="component" value="Unassembled WGS sequence"/>
</dbReference>
<dbReference type="PANTHER" id="PTHR43861">
    <property type="entry name" value="TRANS-ACONITATE 2-METHYLTRANSFERASE-RELATED"/>
    <property type="match status" value="1"/>
</dbReference>
<reference evidence="4" key="1">
    <citation type="journal article" date="2020" name="Stud. Mycol.">
        <title>101 Dothideomycetes genomes: a test case for predicting lifestyles and emergence of pathogens.</title>
        <authorList>
            <person name="Haridas S."/>
            <person name="Albert R."/>
            <person name="Binder M."/>
            <person name="Bloem J."/>
            <person name="Labutti K."/>
            <person name="Salamov A."/>
            <person name="Andreopoulos B."/>
            <person name="Baker S."/>
            <person name="Barry K."/>
            <person name="Bills G."/>
            <person name="Bluhm B."/>
            <person name="Cannon C."/>
            <person name="Castanera R."/>
            <person name="Culley D."/>
            <person name="Daum C."/>
            <person name="Ezra D."/>
            <person name="Gonzalez J."/>
            <person name="Henrissat B."/>
            <person name="Kuo A."/>
            <person name="Liang C."/>
            <person name="Lipzen A."/>
            <person name="Lutzoni F."/>
            <person name="Magnuson J."/>
            <person name="Mondo S."/>
            <person name="Nolan M."/>
            <person name="Ohm R."/>
            <person name="Pangilinan J."/>
            <person name="Park H.-J."/>
            <person name="Ramirez L."/>
            <person name="Alfaro M."/>
            <person name="Sun H."/>
            <person name="Tritt A."/>
            <person name="Yoshinaga Y."/>
            <person name="Zwiers L.-H."/>
            <person name="Turgeon B."/>
            <person name="Goodwin S."/>
            <person name="Spatafora J."/>
            <person name="Crous P."/>
            <person name="Grigoriev I."/>
        </authorList>
    </citation>
    <scope>NUCLEOTIDE SEQUENCE</scope>
    <source>
        <strain evidence="4">CBS 627.86</strain>
    </source>
</reference>
<dbReference type="Gene3D" id="3.40.50.150">
    <property type="entry name" value="Vaccinia Virus protein VP39"/>
    <property type="match status" value="1"/>
</dbReference>
<dbReference type="InterPro" id="IPR041698">
    <property type="entry name" value="Methyltransf_25"/>
</dbReference>
<organism evidence="4 5">
    <name type="scientific">Lophiotrema nucula</name>
    <dbReference type="NCBI Taxonomy" id="690887"/>
    <lineage>
        <taxon>Eukaryota</taxon>
        <taxon>Fungi</taxon>
        <taxon>Dikarya</taxon>
        <taxon>Ascomycota</taxon>
        <taxon>Pezizomycotina</taxon>
        <taxon>Dothideomycetes</taxon>
        <taxon>Pleosporomycetidae</taxon>
        <taxon>Pleosporales</taxon>
        <taxon>Lophiotremataceae</taxon>
        <taxon>Lophiotrema</taxon>
    </lineage>
</organism>
<dbReference type="EMBL" id="ML977310">
    <property type="protein sequence ID" value="KAF2122893.1"/>
    <property type="molecule type" value="Genomic_DNA"/>
</dbReference>
<sequence>MSHNPSLPIYDRPTFFNNYLTLPRSQKGLDGAPGWPKLREMVGDVAAETVLDLGCGLGWFSRYAAQSGAASVIASDISNRMIERAKEMTAQEAFGTKIEYGVKDLNDGLGADGGKEKYDLVYSSLALHYLPNESVARLLKEIFASIKPGGRFVFSIEHPIFTSPSNPVPTTLPDGREIWPFDSYGNESIRETSWMGGVTKYHRTMQTYLKSLIDAGFVLKDLVEWLASGVDVNTMFPEWSIEKERPMFLLVKVEKPSSGH</sequence>
<accession>A0A6A5ZVH4</accession>
<proteinExistence type="predicted"/>
<keyword evidence="2 4" id="KW-0808">Transferase</keyword>
<evidence type="ECO:0000313" key="4">
    <source>
        <dbReference type="EMBL" id="KAF2122893.1"/>
    </source>
</evidence>
<dbReference type="OrthoDB" id="66144at2759"/>
<evidence type="ECO:0000256" key="1">
    <source>
        <dbReference type="ARBA" id="ARBA00022603"/>
    </source>
</evidence>
<dbReference type="InterPro" id="IPR029063">
    <property type="entry name" value="SAM-dependent_MTases_sf"/>
</dbReference>